<protein>
    <submittedName>
        <fullName evidence="1">Uncharacterized protein</fullName>
    </submittedName>
</protein>
<sequence>MNKPGTNINMMSFLKCLYLKLTIKMLWQKRWKLTGSKMFCDKTGKNIGGMSRFVFLISAPEVDEPETLRADRPVKILKGFSK</sequence>
<dbReference type="EMBL" id="LNYX01000031">
    <property type="protein sequence ID" value="KTD61870.1"/>
    <property type="molecule type" value="Genomic_DNA"/>
</dbReference>
<dbReference type="AlphaFoldDB" id="A0A0W0YZ07"/>
<dbReference type="STRING" id="452.Lspi_2500"/>
<comment type="caution">
    <text evidence="1">The sequence shown here is derived from an EMBL/GenBank/DDBJ whole genome shotgun (WGS) entry which is preliminary data.</text>
</comment>
<dbReference type="Proteomes" id="UP000054877">
    <property type="component" value="Unassembled WGS sequence"/>
</dbReference>
<organism evidence="1 2">
    <name type="scientific">Legionella spiritensis</name>
    <dbReference type="NCBI Taxonomy" id="452"/>
    <lineage>
        <taxon>Bacteria</taxon>
        <taxon>Pseudomonadati</taxon>
        <taxon>Pseudomonadota</taxon>
        <taxon>Gammaproteobacteria</taxon>
        <taxon>Legionellales</taxon>
        <taxon>Legionellaceae</taxon>
        <taxon>Legionella</taxon>
    </lineage>
</organism>
<proteinExistence type="predicted"/>
<reference evidence="1 2" key="1">
    <citation type="submission" date="2015-11" db="EMBL/GenBank/DDBJ databases">
        <title>Genomic analysis of 38 Legionella species identifies large and diverse effector repertoires.</title>
        <authorList>
            <person name="Burstein D."/>
            <person name="Amaro F."/>
            <person name="Zusman T."/>
            <person name="Lifshitz Z."/>
            <person name="Cohen O."/>
            <person name="Gilbert J.A."/>
            <person name="Pupko T."/>
            <person name="Shuman H.A."/>
            <person name="Segal G."/>
        </authorList>
    </citation>
    <scope>NUCLEOTIDE SEQUENCE [LARGE SCALE GENOMIC DNA]</scope>
    <source>
        <strain evidence="1 2">Mt.St.Helens-9</strain>
    </source>
</reference>
<accession>A0A0W0YZ07</accession>
<evidence type="ECO:0000313" key="2">
    <source>
        <dbReference type="Proteomes" id="UP000054877"/>
    </source>
</evidence>
<gene>
    <name evidence="1" type="ORF">Lspi_2500</name>
</gene>
<dbReference type="PATRIC" id="fig|452.5.peg.2762"/>
<evidence type="ECO:0000313" key="1">
    <source>
        <dbReference type="EMBL" id="KTD61870.1"/>
    </source>
</evidence>
<name>A0A0W0YZ07_LEGSP</name>
<keyword evidence="2" id="KW-1185">Reference proteome</keyword>